<dbReference type="eggNOG" id="ENOG502S01H">
    <property type="taxonomic scope" value="Eukaryota"/>
</dbReference>
<protein>
    <recommendedName>
        <fullName evidence="3">Mitochondrial protein</fullName>
    </recommendedName>
</protein>
<evidence type="ECO:0008006" key="3">
    <source>
        <dbReference type="Google" id="ProtNLM"/>
    </source>
</evidence>
<organism evidence="1 2">
    <name type="scientific">Metarhizium robertsii</name>
    <dbReference type="NCBI Taxonomy" id="568076"/>
    <lineage>
        <taxon>Eukaryota</taxon>
        <taxon>Fungi</taxon>
        <taxon>Dikarya</taxon>
        <taxon>Ascomycota</taxon>
        <taxon>Pezizomycotina</taxon>
        <taxon>Sordariomycetes</taxon>
        <taxon>Hypocreomycetidae</taxon>
        <taxon>Hypocreales</taxon>
        <taxon>Clavicipitaceae</taxon>
        <taxon>Metarhizium</taxon>
    </lineage>
</organism>
<evidence type="ECO:0000313" key="1">
    <source>
        <dbReference type="EMBL" id="EXV03234.1"/>
    </source>
</evidence>
<dbReference type="Proteomes" id="UP000030151">
    <property type="component" value="Unassembled WGS sequence"/>
</dbReference>
<dbReference type="Gene3D" id="1.20.1290.10">
    <property type="entry name" value="AhpD-like"/>
    <property type="match status" value="1"/>
</dbReference>
<dbReference type="PANTHER" id="PTHR28180:SF2">
    <property type="entry name" value="PEROXISOMAL PROTEIN 2"/>
    <property type="match status" value="1"/>
</dbReference>
<dbReference type="InterPro" id="IPR052999">
    <property type="entry name" value="PTS1_Protein"/>
</dbReference>
<dbReference type="AlphaFoldDB" id="A0A0A1UZ86"/>
<proteinExistence type="predicted"/>
<reference evidence="1 2" key="1">
    <citation type="submission" date="2014-02" db="EMBL/GenBank/DDBJ databases">
        <title>The genome sequence of the entomopathogenic fungus Metarhizium robertsii ARSEF 2575.</title>
        <authorList>
            <person name="Giuliano Garisto Donzelli B."/>
            <person name="Roe B.A."/>
            <person name="Macmil S.L."/>
            <person name="Krasnoff S.B."/>
            <person name="Gibson D.M."/>
        </authorList>
    </citation>
    <scope>NUCLEOTIDE SEQUENCE [LARGE SCALE GENOMIC DNA]</scope>
    <source>
        <strain evidence="1 2">ARSEF 2575</strain>
    </source>
</reference>
<name>A0A0A1UZ86_9HYPO</name>
<dbReference type="InterPro" id="IPR029032">
    <property type="entry name" value="AhpD-like"/>
</dbReference>
<gene>
    <name evidence="1" type="ORF">X797_003033</name>
</gene>
<dbReference type="HOGENOM" id="CLU_069193_0_0_1"/>
<comment type="caution">
    <text evidence="1">The sequence shown here is derived from an EMBL/GenBank/DDBJ whole genome shotgun (WGS) entry which is preliminary data.</text>
</comment>
<sequence length="279" mass="29608">MAKLSNSLKALINAPFARPGPTPAPAAMRDVLGSIASDAAQKKIGTRPWLAVSTAATMTLNSPDSLPMLHAIASSQRGQSPVQTAEFMREVGLKCISFNGIPRTINCLNAFHASLPKSVASQLSSSSSRAPTPSSLGDVSARGRRLWDSIYAPFEKKLVDKLAQSHPDLPVHILNSHYGPLLSDPVERNGLASTGRVLTSVVAVACLRAQTGVGPQVLSHVFGLRKAWEDGSWREEGGESEDVVAWLVGDEGLEWILSTVDRIAEVLGSNFAPAKAAKL</sequence>
<dbReference type="SUPFAM" id="SSF69118">
    <property type="entry name" value="AhpD-like"/>
    <property type="match status" value="1"/>
</dbReference>
<dbReference type="EMBL" id="JELW01000003">
    <property type="protein sequence ID" value="EXV03234.1"/>
    <property type="molecule type" value="Genomic_DNA"/>
</dbReference>
<accession>A0A0A1UZ86</accession>
<dbReference type="OrthoDB" id="5392202at2759"/>
<dbReference type="PANTHER" id="PTHR28180">
    <property type="entry name" value="CONSERVED MITOCHONDRIAL PROTEIN-RELATED"/>
    <property type="match status" value="1"/>
</dbReference>
<evidence type="ECO:0000313" key="2">
    <source>
        <dbReference type="Proteomes" id="UP000030151"/>
    </source>
</evidence>